<dbReference type="AlphaFoldDB" id="A0A8X6JQ68"/>
<reference evidence="1" key="1">
    <citation type="submission" date="2020-08" db="EMBL/GenBank/DDBJ databases">
        <title>Multicomponent nature underlies the extraordinary mechanical properties of spider dragline silk.</title>
        <authorList>
            <person name="Kono N."/>
            <person name="Nakamura H."/>
            <person name="Mori M."/>
            <person name="Yoshida Y."/>
            <person name="Ohtoshi R."/>
            <person name="Malay A.D."/>
            <person name="Moran D.A.P."/>
            <person name="Tomita M."/>
            <person name="Numata K."/>
            <person name="Arakawa K."/>
        </authorList>
    </citation>
    <scope>NUCLEOTIDE SEQUENCE</scope>
</reference>
<accession>A0A8X6JQ68</accession>
<proteinExistence type="predicted"/>
<keyword evidence="2" id="KW-1185">Reference proteome</keyword>
<name>A0A8X6JQ68_NEPPI</name>
<gene>
    <name evidence="1" type="ORF">NPIL_157291</name>
</gene>
<dbReference type="Proteomes" id="UP000887013">
    <property type="component" value="Unassembled WGS sequence"/>
</dbReference>
<protein>
    <submittedName>
        <fullName evidence="1">Uncharacterized protein</fullName>
    </submittedName>
</protein>
<evidence type="ECO:0000313" key="2">
    <source>
        <dbReference type="Proteomes" id="UP000887013"/>
    </source>
</evidence>
<dbReference type="EMBL" id="BMAW01041529">
    <property type="protein sequence ID" value="GFS28969.1"/>
    <property type="molecule type" value="Genomic_DNA"/>
</dbReference>
<evidence type="ECO:0000313" key="1">
    <source>
        <dbReference type="EMBL" id="GFS28969.1"/>
    </source>
</evidence>
<comment type="caution">
    <text evidence="1">The sequence shown here is derived from an EMBL/GenBank/DDBJ whole genome shotgun (WGS) entry which is preliminary data.</text>
</comment>
<sequence>MQASNVLKGIVERLITLFQILWVKRAFVRVHPVMSEYCSRHASSHQYIWIHDHLSLLVAHERGYRNYAISALARRSSGNTFWVADSAFNRNLTLIRTDKEWI</sequence>
<organism evidence="1 2">
    <name type="scientific">Nephila pilipes</name>
    <name type="common">Giant wood spider</name>
    <name type="synonym">Nephila maculata</name>
    <dbReference type="NCBI Taxonomy" id="299642"/>
    <lineage>
        <taxon>Eukaryota</taxon>
        <taxon>Metazoa</taxon>
        <taxon>Ecdysozoa</taxon>
        <taxon>Arthropoda</taxon>
        <taxon>Chelicerata</taxon>
        <taxon>Arachnida</taxon>
        <taxon>Araneae</taxon>
        <taxon>Araneomorphae</taxon>
        <taxon>Entelegynae</taxon>
        <taxon>Araneoidea</taxon>
        <taxon>Nephilidae</taxon>
        <taxon>Nephila</taxon>
    </lineage>
</organism>